<protein>
    <submittedName>
        <fullName evidence="1">Uncharacterized protein</fullName>
    </submittedName>
</protein>
<proteinExistence type="predicted"/>
<dbReference type="AlphaFoldDB" id="Q6MB61"/>
<evidence type="ECO:0000313" key="1">
    <source>
        <dbReference type="EMBL" id="CAF24188.1"/>
    </source>
</evidence>
<dbReference type="KEGG" id="pcu:PC_RS10605"/>
<evidence type="ECO:0000313" key="2">
    <source>
        <dbReference type="Proteomes" id="UP000000529"/>
    </source>
</evidence>
<keyword evidence="2" id="KW-1185">Reference proteome</keyword>
<name>Q6MB61_PARUW</name>
<organism evidence="1 2">
    <name type="scientific">Protochlamydia amoebophila (strain UWE25)</name>
    <dbReference type="NCBI Taxonomy" id="264201"/>
    <lineage>
        <taxon>Bacteria</taxon>
        <taxon>Pseudomonadati</taxon>
        <taxon>Chlamydiota</taxon>
        <taxon>Chlamydiia</taxon>
        <taxon>Parachlamydiales</taxon>
        <taxon>Parachlamydiaceae</taxon>
        <taxon>Candidatus Protochlamydia</taxon>
    </lineage>
</organism>
<gene>
    <name evidence="1" type="ORF">PC_RS10605</name>
</gene>
<sequence>MPISRTAHKCFSKGEILGHLSSNYCIQYFSFKDFKKKCSPLDIFVWNRDSIESHSSKSSARYFFPSLPFAKLI</sequence>
<dbReference type="HOGENOM" id="CLU_2736419_0_0_0"/>
<reference evidence="1 2" key="1">
    <citation type="journal article" date="2004" name="Science">
        <title>Illuminating the evolutionary history of chlamydiae.</title>
        <authorList>
            <person name="Horn M."/>
            <person name="Collingro A."/>
            <person name="Schmitz-Esser S."/>
            <person name="Beier C.L."/>
            <person name="Purkhold U."/>
            <person name="Fartmann B."/>
            <person name="Brandt P."/>
            <person name="Nyakatura G.J."/>
            <person name="Droege M."/>
            <person name="Frishman D."/>
            <person name="Rattei T."/>
            <person name="Mewes H."/>
            <person name="Wagner M."/>
        </authorList>
    </citation>
    <scope>NUCLEOTIDE SEQUENCE [LARGE SCALE GENOMIC DNA]</scope>
    <source>
        <strain evidence="1 2">UWE25</strain>
    </source>
</reference>
<accession>Q6MB61</accession>
<dbReference type="EMBL" id="BX908798">
    <property type="protein sequence ID" value="CAF24188.1"/>
    <property type="molecule type" value="Genomic_DNA"/>
</dbReference>
<dbReference type="Proteomes" id="UP000000529">
    <property type="component" value="Chromosome"/>
</dbReference>